<dbReference type="Proteomes" id="UP000187313">
    <property type="component" value="Unassembled WGS sequence"/>
</dbReference>
<evidence type="ECO:0000313" key="2">
    <source>
        <dbReference type="Proteomes" id="UP000187313"/>
    </source>
</evidence>
<evidence type="ECO:0000313" key="1">
    <source>
        <dbReference type="EMBL" id="OMD55261.1"/>
    </source>
</evidence>
<reference evidence="1 2" key="1">
    <citation type="submission" date="2016-10" db="EMBL/GenBank/DDBJ databases">
        <title>Paenibacillus species isolates.</title>
        <authorList>
            <person name="Beno S.M."/>
        </authorList>
    </citation>
    <scope>NUCLEOTIDE SEQUENCE [LARGE SCALE GENOMIC DNA]</scope>
    <source>
        <strain evidence="1 2">FSL R5-0923</strain>
    </source>
</reference>
<proteinExistence type="predicted"/>
<dbReference type="InterPro" id="IPR056209">
    <property type="entry name" value="SU10_adaptor"/>
</dbReference>
<dbReference type="Pfam" id="PF24175">
    <property type="entry name" value="SU10_adaptor"/>
    <property type="match status" value="1"/>
</dbReference>
<sequence length="205" mass="23255">MGLFCLLRGDNVTLQEIIDEISEKYPHGLSNDSVIRKINQVQNELFRTTFPIRSLAIYNLQKNVFAYNLPFPKTNLVGVFANGVEHRYQDVRRKSNTPFYYFVGTTGFALYPTPTEDVVGGLTLFYNKYPAQLNVNSLSAVPELDADFHMLLVYGGLVQITENFNDVAMVNNYTAKYNGLIEEFNKVNDETPDYLVIEDVMGGLL</sequence>
<dbReference type="EMBL" id="MPTD01000002">
    <property type="protein sequence ID" value="OMD55261.1"/>
    <property type="molecule type" value="Genomic_DNA"/>
</dbReference>
<gene>
    <name evidence="1" type="ORF">BSK51_04200</name>
</gene>
<accession>A0ABX3HWL3</accession>
<keyword evidence="2" id="KW-1185">Reference proteome</keyword>
<protein>
    <submittedName>
        <fullName evidence="1">Uncharacterized protein</fullName>
    </submittedName>
</protein>
<name>A0ABX3HWL3_9BACL</name>
<organism evidence="1 2">
    <name type="scientific">Paenibacillus odorifer</name>
    <dbReference type="NCBI Taxonomy" id="189426"/>
    <lineage>
        <taxon>Bacteria</taxon>
        <taxon>Bacillati</taxon>
        <taxon>Bacillota</taxon>
        <taxon>Bacilli</taxon>
        <taxon>Bacillales</taxon>
        <taxon>Paenibacillaceae</taxon>
        <taxon>Paenibacillus</taxon>
    </lineage>
</organism>
<comment type="caution">
    <text evidence="1">The sequence shown here is derived from an EMBL/GenBank/DDBJ whole genome shotgun (WGS) entry which is preliminary data.</text>
</comment>